<reference evidence="2 3" key="1">
    <citation type="journal article" date="2015" name="Sci. Rep.">
        <title>The genome of Leishmania panamensis: insights into genomics of the L. (Viannia) subgenus.</title>
        <authorList>
            <person name="Llanes A."/>
            <person name="Restrepo C.M."/>
            <person name="Vecchio G.D."/>
            <person name="Anguizola F.J."/>
            <person name="Lleonart R."/>
        </authorList>
    </citation>
    <scope>NUCLEOTIDE SEQUENCE [LARGE SCALE GENOMIC DNA]</scope>
    <source>
        <strain evidence="2 3">MHOM/PA/94/PSC-1</strain>
    </source>
</reference>
<dbReference type="EMBL" id="CP009397">
    <property type="protein sequence ID" value="AIN99677.2"/>
    <property type="molecule type" value="Genomic_DNA"/>
</dbReference>
<dbReference type="AlphaFoldDB" id="A0A088RU97"/>
<dbReference type="KEGG" id="lpan:LPMP_280410"/>
<evidence type="ECO:0000313" key="2">
    <source>
        <dbReference type="EMBL" id="AIN99677.2"/>
    </source>
</evidence>
<name>A0A088RU97_LEIPA</name>
<gene>
    <name evidence="2" type="ORF">LPMP_280410</name>
</gene>
<dbReference type="OrthoDB" id="271591at2759"/>
<dbReference type="GeneID" id="22576486"/>
<organism evidence="2 3">
    <name type="scientific">Leishmania panamensis</name>
    <dbReference type="NCBI Taxonomy" id="5679"/>
    <lineage>
        <taxon>Eukaryota</taxon>
        <taxon>Discoba</taxon>
        <taxon>Euglenozoa</taxon>
        <taxon>Kinetoplastea</taxon>
        <taxon>Metakinetoplastina</taxon>
        <taxon>Trypanosomatida</taxon>
        <taxon>Trypanosomatidae</taxon>
        <taxon>Leishmaniinae</taxon>
        <taxon>Leishmania</taxon>
        <taxon>Leishmania guyanensis species complex</taxon>
    </lineage>
</organism>
<dbReference type="Proteomes" id="UP000063063">
    <property type="component" value="Chromosome 28"/>
</dbReference>
<protein>
    <recommendedName>
        <fullName evidence="1">C2H2-type domain-containing protein</fullName>
    </recommendedName>
</protein>
<dbReference type="VEuPathDB" id="TriTrypDB:LPMP_280410"/>
<evidence type="ECO:0000313" key="3">
    <source>
        <dbReference type="Proteomes" id="UP000063063"/>
    </source>
</evidence>
<sequence length="686" mass="74647">MHTRGDGDAHGQPRRPLGCVECDFKCSTGNEMSRHIHATRHGAVKCPLCETYIVPRGFFASLTKLIERHRDRQPSTTEVSGSPLHSPSSTSAVASSSNGGTKPLTTIAITHAHCIGLPDFKCYEKADFELPGSAQDYNLPSDFAGSAQGRGTSDALVQCGSENGGGSLPPFRCMECLNLCGTWTKATKHMDKSGHTLPLCVQCLVRLRCFGPQRPIKHEGSTGHCGFYGVFYTRRDYLCDVQAPRSAYNYSNSYTGLSTLQYKCVCGISFLHPLHLAEHLHRVHHATCIRDEAFCRRCEARGTLVEMMVHLRQGCMQAAPNAPTTGSSTTLPDTSVSMAMGSTAQLSMVGSPTSAAALSKDQEDQGETSGSGGDNATGVSSMIEVPGFSGASFLQWRPLLPPITSDDVPLMDESYAMSGDISSFHARTPQPASSSSRLATAKVRKASYVVLYQCRECLFLFSSWERMVHHIHATGHCRTYCCKCKLDLPQLVSHPTTHEASGASRSSAQLPTYGGAATSAPPLVCSTTLNDHLDHLRRCGDIIGFPTSPRSLEVLVDVNAECYQGSLDPAPDLFTGDRVVMAYQCPAEHLDCYEVFLNYGNLVEHLMATGHGSHLGSDSTEGAGNTQTARRLSSCYPMVTYRAKFTVLQLRDHFGFVQCSYCESAVPREEEELHEALCIMRRRMSH</sequence>
<keyword evidence="3" id="KW-1185">Reference proteome</keyword>
<dbReference type="eggNOG" id="ENOG502S5BT">
    <property type="taxonomic scope" value="Eukaryota"/>
</dbReference>
<accession>A0A088RU97</accession>
<dbReference type="VEuPathDB" id="TriTrypDB:LPAL13_280009600"/>
<proteinExistence type="predicted"/>
<dbReference type="RefSeq" id="XP_010700384.1">
    <property type="nucleotide sequence ID" value="XM_010702082.1"/>
</dbReference>
<dbReference type="InterPro" id="IPR013087">
    <property type="entry name" value="Znf_C2H2_type"/>
</dbReference>
<evidence type="ECO:0000259" key="1">
    <source>
        <dbReference type="PROSITE" id="PS00028"/>
    </source>
</evidence>
<dbReference type="SMART" id="SM00355">
    <property type="entry name" value="ZnF_C2H2"/>
    <property type="match status" value="3"/>
</dbReference>
<dbReference type="PROSITE" id="PS00028">
    <property type="entry name" value="ZINC_FINGER_C2H2_1"/>
    <property type="match status" value="1"/>
</dbReference>